<dbReference type="OrthoDB" id="5976774at2759"/>
<evidence type="ECO:0000313" key="2">
    <source>
        <dbReference type="EMBL" id="TRZ05793.1"/>
    </source>
</evidence>
<protein>
    <submittedName>
        <fullName evidence="2">Uncharacterized protein</fullName>
    </submittedName>
</protein>
<comment type="caution">
    <text evidence="2">The sequence shown here is derived from an EMBL/GenBank/DDBJ whole genome shotgun (WGS) entry which is preliminary data.</text>
</comment>
<keyword evidence="3" id="KW-1185">Reference proteome</keyword>
<dbReference type="PANTHER" id="PTHR31493">
    <property type="entry name" value="NAZO FAMILY MEMBER"/>
    <property type="match status" value="1"/>
</dbReference>
<dbReference type="AlphaFoldDB" id="A0A8K1D5A6"/>
<name>A0A8K1D5A6_9PASS</name>
<organism evidence="2 3">
    <name type="scientific">Zosterops borbonicus</name>
    <dbReference type="NCBI Taxonomy" id="364589"/>
    <lineage>
        <taxon>Eukaryota</taxon>
        <taxon>Metazoa</taxon>
        <taxon>Chordata</taxon>
        <taxon>Craniata</taxon>
        <taxon>Vertebrata</taxon>
        <taxon>Euteleostomi</taxon>
        <taxon>Archelosauria</taxon>
        <taxon>Archosauria</taxon>
        <taxon>Dinosauria</taxon>
        <taxon>Saurischia</taxon>
        <taxon>Theropoda</taxon>
        <taxon>Coelurosauria</taxon>
        <taxon>Aves</taxon>
        <taxon>Neognathae</taxon>
        <taxon>Neoaves</taxon>
        <taxon>Telluraves</taxon>
        <taxon>Australaves</taxon>
        <taxon>Passeriformes</taxon>
        <taxon>Sylvioidea</taxon>
        <taxon>Zosteropidae</taxon>
        <taxon>Zosterops</taxon>
    </lineage>
</organism>
<accession>A0A8K1D5A6</accession>
<dbReference type="Pfam" id="PF20721">
    <property type="entry name" value="C19orf12"/>
    <property type="match status" value="1"/>
</dbReference>
<dbReference type="InterPro" id="IPR033369">
    <property type="entry name" value="C19orf12"/>
</dbReference>
<sequence>METKPEYDEGGQRSEEAECWVREDSRNLWESPIPLGSQEPSWEKAPVEILNTLQWKHRNAGFGVAKYGSAFPAMNNSRSETLIRVEDAMALLMKVASTENMYAVYKYSHRGAVLAGASAFVGGVLGGPPGIFIGKP</sequence>
<comment type="similarity">
    <text evidence="1">Belongs to the C19orf12 family.</text>
</comment>
<dbReference type="Proteomes" id="UP000796761">
    <property type="component" value="Unassembled WGS sequence"/>
</dbReference>
<dbReference type="EMBL" id="SWJQ01003397">
    <property type="protein sequence ID" value="TRZ05793.1"/>
    <property type="molecule type" value="Genomic_DNA"/>
</dbReference>
<proteinExistence type="inferred from homology"/>
<dbReference type="PANTHER" id="PTHR31493:SF1">
    <property type="entry name" value="PROTEIN C19ORF12"/>
    <property type="match status" value="1"/>
</dbReference>
<reference evidence="2" key="1">
    <citation type="submission" date="2019-04" db="EMBL/GenBank/DDBJ databases">
        <title>Genome assembly of Zosterops borbonicus 15179.</title>
        <authorList>
            <person name="Leroy T."/>
            <person name="Anselmetti Y."/>
            <person name="Tilak M.-K."/>
            <person name="Nabholz B."/>
        </authorList>
    </citation>
    <scope>NUCLEOTIDE SEQUENCE</scope>
    <source>
        <strain evidence="2">HGM_15179</strain>
        <tissue evidence="2">Muscle</tissue>
    </source>
</reference>
<evidence type="ECO:0000256" key="1">
    <source>
        <dbReference type="ARBA" id="ARBA00029457"/>
    </source>
</evidence>
<evidence type="ECO:0000313" key="3">
    <source>
        <dbReference type="Proteomes" id="UP000796761"/>
    </source>
</evidence>
<gene>
    <name evidence="2" type="ORF">HGM15179_021314</name>
</gene>